<evidence type="ECO:0000256" key="6">
    <source>
        <dbReference type="RuleBase" id="RU000631"/>
    </source>
</evidence>
<dbReference type="InterPro" id="IPR003008">
    <property type="entry name" value="Tubulin_FtsZ_GTPase"/>
</dbReference>
<dbReference type="GO" id="GO:0005525">
    <property type="term" value="F:GTP binding"/>
    <property type="evidence" value="ECO:0007669"/>
    <property type="project" value="UniProtKB-UniRule"/>
</dbReference>
<dbReference type="InterPro" id="IPR020805">
    <property type="entry name" value="Cell_div_FtsZ_CS"/>
</dbReference>
<comment type="function">
    <text evidence="4 6">Essential cell division protein that forms a contractile ring structure (Z ring) at the future cell division site. The regulation of the ring assembly controls the timing and the location of cell division. One of the functions of the FtsZ ring is to recruit other cell division proteins to the septum to produce a new cell wall between the dividing cells. Binds GTP and shows GTPase activity.</text>
</comment>
<dbReference type="Proteomes" id="UP000228681">
    <property type="component" value="Unassembled WGS sequence"/>
</dbReference>
<feature type="binding site" evidence="4">
    <location>
        <begin position="107"/>
        <end position="109"/>
    </location>
    <ligand>
        <name>GTP</name>
        <dbReference type="ChEBI" id="CHEBI:37565"/>
    </ligand>
</feature>
<evidence type="ECO:0000256" key="4">
    <source>
        <dbReference type="HAMAP-Rule" id="MF_00909"/>
    </source>
</evidence>
<evidence type="ECO:0000259" key="7">
    <source>
        <dbReference type="SMART" id="SM00864"/>
    </source>
</evidence>
<evidence type="ECO:0000256" key="5">
    <source>
        <dbReference type="NCBIfam" id="TIGR00065"/>
    </source>
</evidence>
<dbReference type="PROSITE" id="PS00227">
    <property type="entry name" value="TUBULIN"/>
    <property type="match status" value="1"/>
</dbReference>
<evidence type="ECO:0000259" key="8">
    <source>
        <dbReference type="SMART" id="SM00865"/>
    </source>
</evidence>
<dbReference type="GO" id="GO:0005874">
    <property type="term" value="C:microtubule"/>
    <property type="evidence" value="ECO:0007669"/>
    <property type="project" value="InterPro"/>
</dbReference>
<keyword evidence="4 6" id="KW-0131">Cell cycle</keyword>
<keyword evidence="4 6" id="KW-0717">Septation</keyword>
<feature type="domain" description="Tubulin/FtsZ GTPase" evidence="7">
    <location>
        <begin position="12"/>
        <end position="204"/>
    </location>
</feature>
<keyword evidence="4 6" id="KW-0132">Cell division</keyword>
<dbReference type="SMART" id="SM00864">
    <property type="entry name" value="Tubulin"/>
    <property type="match status" value="1"/>
</dbReference>
<dbReference type="InterPro" id="IPR017975">
    <property type="entry name" value="Tubulin_CS"/>
</dbReference>
<dbReference type="Pfam" id="PF00091">
    <property type="entry name" value="Tubulin"/>
    <property type="match status" value="1"/>
</dbReference>
<dbReference type="GO" id="GO:0005737">
    <property type="term" value="C:cytoplasm"/>
    <property type="evidence" value="ECO:0007669"/>
    <property type="project" value="UniProtKB-SubCell"/>
</dbReference>
<dbReference type="AlphaFoldDB" id="A0A2G9Z342"/>
<dbReference type="SUPFAM" id="SSF52490">
    <property type="entry name" value="Tubulin nucleotide-binding domain-like"/>
    <property type="match status" value="1"/>
</dbReference>
<dbReference type="InterPro" id="IPR000158">
    <property type="entry name" value="Cell_div_FtsZ"/>
</dbReference>
<keyword evidence="2 4" id="KW-0547">Nucleotide-binding</keyword>
<keyword evidence="4" id="KW-0963">Cytoplasm</keyword>
<dbReference type="InterPro" id="IPR018316">
    <property type="entry name" value="Tubulin/FtsZ_2-layer-sand-dom"/>
</dbReference>
<dbReference type="NCBIfam" id="TIGR00065">
    <property type="entry name" value="ftsZ"/>
    <property type="match status" value="1"/>
</dbReference>
<dbReference type="Gene3D" id="3.40.50.1440">
    <property type="entry name" value="Tubulin/FtsZ, GTPase domain"/>
    <property type="match status" value="1"/>
</dbReference>
<sequence>MPKNKQNESFAKIKVIGVGGSGSSAVSRMMRCKLQGVDLIAINTDAQDLHHKKANLKLQIGKTVTGGLGAGMNPELGRAAAEENRGEISEILNGADMIFITCGLGGGTGSGASPIVAEEAKKQGALTIAVVTKPFSFEGTQRTQIAEDGLFSLKDRVDALLIIPNDKLLGIIDSKTSLLSAFWICDEVLRQAVQGISDLIVLPGIINVDFADIKSIMENSGSALMGVGRARGKNRAVEAAQAAINSPLLDISIEGARGVLFNVSGREDMTLAEINEAAKVITEVVDPDAKVIFGAVQDERLRKRELKVTVIATGFEKPAPKNLKIFEGPKKIPVAEKKPEIAPAAEEEEWEVPAFLRKKAKK</sequence>
<comment type="caution">
    <text evidence="4">Lacks conserved residue(s) required for the propagation of feature annotation.</text>
</comment>
<dbReference type="PRINTS" id="PR00423">
    <property type="entry name" value="CELLDVISFTSZ"/>
</dbReference>
<dbReference type="GO" id="GO:0032153">
    <property type="term" value="C:cell division site"/>
    <property type="evidence" value="ECO:0007669"/>
    <property type="project" value="UniProtKB-UniRule"/>
</dbReference>
<dbReference type="InterPro" id="IPR008280">
    <property type="entry name" value="Tub_FtsZ_C"/>
</dbReference>
<dbReference type="PANTHER" id="PTHR30314:SF3">
    <property type="entry name" value="MITOCHONDRIAL DIVISION PROTEIN FSZA"/>
    <property type="match status" value="1"/>
</dbReference>
<protein>
    <recommendedName>
        <fullName evidence="4 5">Cell division protein FtsZ</fullName>
    </recommendedName>
</protein>
<dbReference type="PROSITE" id="PS01135">
    <property type="entry name" value="FTSZ_2"/>
    <property type="match status" value="1"/>
</dbReference>
<comment type="caution">
    <text evidence="9">The sequence shown here is derived from an EMBL/GenBank/DDBJ whole genome shotgun (WGS) entry which is preliminary data.</text>
</comment>
<gene>
    <name evidence="4" type="primary">ftsZ</name>
    <name evidence="9" type="ORF">COX34_00480</name>
</gene>
<feature type="binding site" evidence="4">
    <location>
        <position position="186"/>
    </location>
    <ligand>
        <name>GTP</name>
        <dbReference type="ChEBI" id="CHEBI:37565"/>
    </ligand>
</feature>
<dbReference type="GO" id="GO:0003924">
    <property type="term" value="F:GTPase activity"/>
    <property type="evidence" value="ECO:0007669"/>
    <property type="project" value="UniProtKB-UniRule"/>
</dbReference>
<evidence type="ECO:0000256" key="2">
    <source>
        <dbReference type="ARBA" id="ARBA00022741"/>
    </source>
</evidence>
<evidence type="ECO:0000313" key="9">
    <source>
        <dbReference type="EMBL" id="PIP25121.1"/>
    </source>
</evidence>
<dbReference type="Gene3D" id="3.30.1330.20">
    <property type="entry name" value="Tubulin/FtsZ, C-terminal domain"/>
    <property type="match status" value="1"/>
</dbReference>
<dbReference type="InterPro" id="IPR036525">
    <property type="entry name" value="Tubulin/FtsZ_GTPase_sf"/>
</dbReference>
<dbReference type="SUPFAM" id="SSF55307">
    <property type="entry name" value="Tubulin C-terminal domain-like"/>
    <property type="match status" value="1"/>
</dbReference>
<reference evidence="9 10" key="1">
    <citation type="submission" date="2017-09" db="EMBL/GenBank/DDBJ databases">
        <title>Depth-based differentiation of microbial function through sediment-hosted aquifers and enrichment of novel symbionts in the deep terrestrial subsurface.</title>
        <authorList>
            <person name="Probst A.J."/>
            <person name="Ladd B."/>
            <person name="Jarett J.K."/>
            <person name="Geller-Mcgrath D.E."/>
            <person name="Sieber C.M."/>
            <person name="Emerson J.B."/>
            <person name="Anantharaman K."/>
            <person name="Thomas B.C."/>
            <person name="Malmstrom R."/>
            <person name="Stieglmeier M."/>
            <person name="Klingl A."/>
            <person name="Woyke T."/>
            <person name="Ryan C.M."/>
            <person name="Banfield J.F."/>
        </authorList>
    </citation>
    <scope>NUCLEOTIDE SEQUENCE [LARGE SCALE GENOMIC DNA]</scope>
    <source>
        <strain evidence="9">CG23_combo_of_CG06-09_8_20_14_all_36_12</strain>
    </source>
</reference>
<dbReference type="HAMAP" id="MF_00909">
    <property type="entry name" value="FtsZ"/>
    <property type="match status" value="1"/>
</dbReference>
<comment type="subcellular location">
    <subcellularLocation>
        <location evidence="4">Cytoplasm</location>
    </subcellularLocation>
    <text evidence="4">Assembles at midcell at the inner surface of the cytoplasmic membrane.</text>
</comment>
<evidence type="ECO:0000256" key="1">
    <source>
        <dbReference type="ARBA" id="ARBA00009690"/>
    </source>
</evidence>
<dbReference type="SMART" id="SM00865">
    <property type="entry name" value="Tubulin_C"/>
    <property type="match status" value="1"/>
</dbReference>
<proteinExistence type="inferred from homology"/>
<keyword evidence="3 4" id="KW-0342">GTP-binding</keyword>
<accession>A0A2G9Z342</accession>
<dbReference type="EMBL" id="PCRS01000007">
    <property type="protein sequence ID" value="PIP25121.1"/>
    <property type="molecule type" value="Genomic_DNA"/>
</dbReference>
<dbReference type="FunFam" id="3.40.50.1440:FF:000001">
    <property type="entry name" value="Cell division protein FtsZ"/>
    <property type="match status" value="1"/>
</dbReference>
<organism evidence="9 10">
    <name type="scientific">Candidatus Nealsonbacteria bacterium CG23_combo_of_CG06-09_8_20_14_all_36_12</name>
    <dbReference type="NCBI Taxonomy" id="1974718"/>
    <lineage>
        <taxon>Bacteria</taxon>
        <taxon>Candidatus Nealsoniibacteriota</taxon>
    </lineage>
</organism>
<feature type="domain" description="Tubulin/FtsZ 2-layer sandwich" evidence="8">
    <location>
        <begin position="206"/>
        <end position="324"/>
    </location>
</feature>
<comment type="similarity">
    <text evidence="1 4 6">Belongs to the FtsZ family.</text>
</comment>
<dbReference type="CDD" id="cd02201">
    <property type="entry name" value="FtsZ_type1"/>
    <property type="match status" value="1"/>
</dbReference>
<evidence type="ECO:0000313" key="10">
    <source>
        <dbReference type="Proteomes" id="UP000228681"/>
    </source>
</evidence>
<dbReference type="Pfam" id="PF12327">
    <property type="entry name" value="FtsZ_C"/>
    <property type="match status" value="1"/>
</dbReference>
<feature type="binding site" evidence="4">
    <location>
        <position position="138"/>
    </location>
    <ligand>
        <name>GTP</name>
        <dbReference type="ChEBI" id="CHEBI:37565"/>
    </ligand>
</feature>
<comment type="subunit">
    <text evidence="4">Homodimer. Polymerizes to form a dynamic ring structure in a strictly GTP-dependent manner. Interacts directly with several other division proteins.</text>
</comment>
<name>A0A2G9Z342_9BACT</name>
<dbReference type="GO" id="GO:0051258">
    <property type="term" value="P:protein polymerization"/>
    <property type="evidence" value="ECO:0007669"/>
    <property type="project" value="UniProtKB-UniRule"/>
</dbReference>
<feature type="binding site" evidence="4">
    <location>
        <position position="142"/>
    </location>
    <ligand>
        <name>GTP</name>
        <dbReference type="ChEBI" id="CHEBI:37565"/>
    </ligand>
</feature>
<dbReference type="GO" id="GO:0043093">
    <property type="term" value="P:FtsZ-dependent cytokinesis"/>
    <property type="evidence" value="ECO:0007669"/>
    <property type="project" value="UniProtKB-UniRule"/>
</dbReference>
<dbReference type="InterPro" id="IPR024757">
    <property type="entry name" value="FtsZ_C"/>
</dbReference>
<dbReference type="InterPro" id="IPR037103">
    <property type="entry name" value="Tubulin/FtsZ-like_C"/>
</dbReference>
<dbReference type="GO" id="GO:0000917">
    <property type="term" value="P:division septum assembly"/>
    <property type="evidence" value="ECO:0007669"/>
    <property type="project" value="UniProtKB-KW"/>
</dbReference>
<dbReference type="InterPro" id="IPR045061">
    <property type="entry name" value="FtsZ/CetZ"/>
</dbReference>
<evidence type="ECO:0000256" key="3">
    <source>
        <dbReference type="ARBA" id="ARBA00023134"/>
    </source>
</evidence>
<dbReference type="GO" id="GO:0007017">
    <property type="term" value="P:microtubule-based process"/>
    <property type="evidence" value="ECO:0007669"/>
    <property type="project" value="InterPro"/>
</dbReference>
<dbReference type="PANTHER" id="PTHR30314">
    <property type="entry name" value="CELL DIVISION PROTEIN FTSZ-RELATED"/>
    <property type="match status" value="1"/>
</dbReference>